<keyword evidence="4 7" id="KW-0808">Transferase</keyword>
<evidence type="ECO:0000256" key="3">
    <source>
        <dbReference type="ARBA" id="ARBA00022603"/>
    </source>
</evidence>
<protein>
    <recommendedName>
        <fullName evidence="7">Ribosomal RNA small subunit methyltransferase A</fullName>
        <ecNumber evidence="7">2.1.1.182</ecNumber>
    </recommendedName>
    <alternativeName>
        <fullName evidence="7">16S rRNA (adenine(1518)-N(6)/adenine(1519)-N(6))-dimethyltransferase</fullName>
    </alternativeName>
    <alternativeName>
        <fullName evidence="7">16S rRNA dimethyladenosine transferase</fullName>
    </alternativeName>
    <alternativeName>
        <fullName evidence="7">16S rRNA dimethylase</fullName>
    </alternativeName>
    <alternativeName>
        <fullName evidence="7">S-adenosylmethionine-6-N', N'-adenosyl(rRNA) dimethyltransferase</fullName>
    </alternativeName>
</protein>
<comment type="function">
    <text evidence="7">Specifically dimethylates two adjacent adenosines (A1518 and A1519) in the loop of a conserved hairpin near the 3'-end of 16S rRNA in the 30S particle. May play a critical role in biogenesis of 30S subunits.</text>
</comment>
<proteinExistence type="inferred from homology"/>
<keyword evidence="6 7" id="KW-0694">RNA-binding</keyword>
<evidence type="ECO:0000256" key="6">
    <source>
        <dbReference type="ARBA" id="ARBA00022884"/>
    </source>
</evidence>
<dbReference type="HAMAP" id="MF_00607">
    <property type="entry name" value="16SrRNA_methyltr_A"/>
    <property type="match status" value="1"/>
</dbReference>
<dbReference type="RefSeq" id="WP_006608302.1">
    <property type="nucleotide sequence ID" value="NZ_AFXA01000001.1"/>
</dbReference>
<evidence type="ECO:0000256" key="2">
    <source>
        <dbReference type="ARBA" id="ARBA00022552"/>
    </source>
</evidence>
<dbReference type="Pfam" id="PF00398">
    <property type="entry name" value="RrnaAD"/>
    <property type="match status" value="1"/>
</dbReference>
<dbReference type="InterPro" id="IPR020596">
    <property type="entry name" value="rRNA_Ade_Mease_Trfase_CS"/>
</dbReference>
<feature type="binding site" evidence="7 8">
    <location>
        <position position="89"/>
    </location>
    <ligand>
        <name>S-adenosyl-L-methionine</name>
        <dbReference type="ChEBI" id="CHEBI:59789"/>
    </ligand>
</feature>
<name>F9UJ36_9BACT</name>
<evidence type="ECO:0000313" key="10">
    <source>
        <dbReference type="EMBL" id="EGV00599.1"/>
    </source>
</evidence>
<keyword evidence="2 7" id="KW-0698">rRNA processing</keyword>
<evidence type="ECO:0000259" key="9">
    <source>
        <dbReference type="SMART" id="SM00650"/>
    </source>
</evidence>
<comment type="caution">
    <text evidence="10">The sequence shown here is derived from an EMBL/GenBank/DDBJ whole genome shotgun (WGS) entry which is preliminary data.</text>
</comment>
<evidence type="ECO:0000256" key="7">
    <source>
        <dbReference type="HAMAP-Rule" id="MF_00607"/>
    </source>
</evidence>
<dbReference type="STRING" id="1037410.MCSF7_00065"/>
<feature type="binding site" evidence="7 8">
    <location>
        <position position="65"/>
    </location>
    <ligand>
        <name>S-adenosyl-L-methionine</name>
        <dbReference type="ChEBI" id="CHEBI:59789"/>
    </ligand>
</feature>
<dbReference type="NCBIfam" id="TIGR00755">
    <property type="entry name" value="ksgA"/>
    <property type="match status" value="1"/>
</dbReference>
<dbReference type="PANTHER" id="PTHR11727">
    <property type="entry name" value="DIMETHYLADENOSINE TRANSFERASE"/>
    <property type="match status" value="1"/>
</dbReference>
<sequence length="264" mass="30897">MFQEKNSFIKAKKKYGQNFLNDRNIIEKIISVIDPKDKKILEIGPGMGAITKFLAPQAKKFIAFEIDPDMSDYLISNKILESEQIVLEDFLKVELDKFKDFEVVGNIPYYITSDIIFKLIDYRHLFKSAILMVQDEVADRLIAKVNSSNYSKLSITTQYVAKVEKLFKVKKNLFVPIPKVDSAIIKLSFYQNKNDNFEELKDFFKLCFMARRKKLNFALKTKYESIKIEKAYKIMQLDEMTRIQELDLNTIVKLFYTLEKEAGN</sequence>
<dbReference type="EMBL" id="AFXA01000001">
    <property type="protein sequence ID" value="EGV00599.1"/>
    <property type="molecule type" value="Genomic_DNA"/>
</dbReference>
<dbReference type="PROSITE" id="PS01131">
    <property type="entry name" value="RRNA_A_DIMETH"/>
    <property type="match status" value="1"/>
</dbReference>
<feature type="binding site" evidence="7 8">
    <location>
        <position position="20"/>
    </location>
    <ligand>
        <name>S-adenosyl-L-methionine</name>
        <dbReference type="ChEBI" id="CHEBI:59789"/>
    </ligand>
</feature>
<dbReference type="InterPro" id="IPR020598">
    <property type="entry name" value="rRNA_Ade_methylase_Trfase_N"/>
</dbReference>
<dbReference type="PANTHER" id="PTHR11727:SF7">
    <property type="entry name" value="DIMETHYLADENOSINE TRANSFERASE-RELATED"/>
    <property type="match status" value="1"/>
</dbReference>
<dbReference type="InterPro" id="IPR011530">
    <property type="entry name" value="rRNA_adenine_dimethylase"/>
</dbReference>
<comment type="subcellular location">
    <subcellularLocation>
        <location evidence="7">Cytoplasm</location>
    </subcellularLocation>
</comment>
<feature type="domain" description="Ribosomal RNA adenine methylase transferase N-terminal" evidence="9">
    <location>
        <begin position="25"/>
        <end position="191"/>
    </location>
</feature>
<gene>
    <name evidence="7" type="primary">rsmA</name>
    <name evidence="7" type="synonym">ksgA</name>
    <name evidence="10" type="ORF">MCSF7_00065</name>
</gene>
<keyword evidence="11" id="KW-1185">Reference proteome</keyword>
<feature type="binding site" evidence="7 8">
    <location>
        <position position="44"/>
    </location>
    <ligand>
        <name>S-adenosyl-L-methionine</name>
        <dbReference type="ChEBI" id="CHEBI:59789"/>
    </ligand>
</feature>
<dbReference type="SMART" id="SM00650">
    <property type="entry name" value="rADc"/>
    <property type="match status" value="1"/>
</dbReference>
<keyword evidence="3 7" id="KW-0489">Methyltransferase</keyword>
<dbReference type="InterPro" id="IPR029063">
    <property type="entry name" value="SAM-dependent_MTases_sf"/>
</dbReference>
<feature type="binding site" evidence="7 8">
    <location>
        <position position="106"/>
    </location>
    <ligand>
        <name>S-adenosyl-L-methionine</name>
        <dbReference type="ChEBI" id="CHEBI:59789"/>
    </ligand>
</feature>
<keyword evidence="1 7" id="KW-0963">Cytoplasm</keyword>
<keyword evidence="5 7" id="KW-0949">S-adenosyl-L-methionine</keyword>
<dbReference type="Gene3D" id="1.10.8.100">
    <property type="entry name" value="Ribosomal RNA adenine dimethylase-like, domain 2"/>
    <property type="match status" value="1"/>
</dbReference>
<evidence type="ECO:0000313" key="11">
    <source>
        <dbReference type="Proteomes" id="UP000004978"/>
    </source>
</evidence>
<dbReference type="InterPro" id="IPR023165">
    <property type="entry name" value="rRNA_Ade_diMease-like_C"/>
</dbReference>
<dbReference type="Gene3D" id="3.40.50.150">
    <property type="entry name" value="Vaccinia Virus protein VP39"/>
    <property type="match status" value="1"/>
</dbReference>
<evidence type="ECO:0000256" key="8">
    <source>
        <dbReference type="PROSITE-ProRule" id="PRU01026"/>
    </source>
</evidence>
<comment type="similarity">
    <text evidence="7">Belongs to the class I-like SAM-binding methyltransferase superfamily. rRNA adenine N(6)-methyltransferase family. RsmA subfamily.</text>
</comment>
<comment type="catalytic activity">
    <reaction evidence="7">
        <text>adenosine(1518)/adenosine(1519) in 16S rRNA + 4 S-adenosyl-L-methionine = N(6)-dimethyladenosine(1518)/N(6)-dimethyladenosine(1519) in 16S rRNA + 4 S-adenosyl-L-homocysteine + 4 H(+)</text>
        <dbReference type="Rhea" id="RHEA:19609"/>
        <dbReference type="Rhea" id="RHEA-COMP:10232"/>
        <dbReference type="Rhea" id="RHEA-COMP:10233"/>
        <dbReference type="ChEBI" id="CHEBI:15378"/>
        <dbReference type="ChEBI" id="CHEBI:57856"/>
        <dbReference type="ChEBI" id="CHEBI:59789"/>
        <dbReference type="ChEBI" id="CHEBI:74411"/>
        <dbReference type="ChEBI" id="CHEBI:74493"/>
        <dbReference type="EC" id="2.1.1.182"/>
    </reaction>
</comment>
<dbReference type="Proteomes" id="UP000004978">
    <property type="component" value="Unassembled WGS sequence"/>
</dbReference>
<organism evidence="10 11">
    <name type="scientific">Mycoplasmopsis columbina SF7</name>
    <dbReference type="NCBI Taxonomy" id="1037410"/>
    <lineage>
        <taxon>Bacteria</taxon>
        <taxon>Bacillati</taxon>
        <taxon>Mycoplasmatota</taxon>
        <taxon>Mycoplasmoidales</taxon>
        <taxon>Metamycoplasmataceae</taxon>
        <taxon>Mycoplasmopsis</taxon>
    </lineage>
</organism>
<dbReference type="eggNOG" id="COG0030">
    <property type="taxonomic scope" value="Bacteria"/>
</dbReference>
<reference evidence="10 11" key="1">
    <citation type="journal article" date="2013" name="Genome Announc.">
        <title>Genome Sequence of Mycoplasma columbinum Strain SF7.</title>
        <authorList>
            <person name="Guo Z."/>
            <person name="Xu X."/>
            <person name="Zheng Q."/>
            <person name="Li T."/>
            <person name="Kuang S."/>
            <person name="Zhang Z."/>
            <person name="Chen Y."/>
            <person name="Lu X."/>
            <person name="Zhou R."/>
            <person name="Bi D."/>
            <person name="Jin H."/>
        </authorList>
    </citation>
    <scope>NUCLEOTIDE SEQUENCE [LARGE SCALE GENOMIC DNA]</scope>
    <source>
        <strain evidence="10 11">SF7</strain>
    </source>
</reference>
<evidence type="ECO:0000256" key="5">
    <source>
        <dbReference type="ARBA" id="ARBA00022691"/>
    </source>
</evidence>
<dbReference type="SUPFAM" id="SSF53335">
    <property type="entry name" value="S-adenosyl-L-methionine-dependent methyltransferases"/>
    <property type="match status" value="1"/>
</dbReference>
<dbReference type="GO" id="GO:0005829">
    <property type="term" value="C:cytosol"/>
    <property type="evidence" value="ECO:0007669"/>
    <property type="project" value="TreeGrafter"/>
</dbReference>
<dbReference type="EC" id="2.1.1.182" evidence="7"/>
<dbReference type="InterPro" id="IPR001737">
    <property type="entry name" value="KsgA/Erm"/>
</dbReference>
<dbReference type="GO" id="GO:0003723">
    <property type="term" value="F:RNA binding"/>
    <property type="evidence" value="ECO:0007669"/>
    <property type="project" value="UniProtKB-UniRule"/>
</dbReference>
<dbReference type="PROSITE" id="PS51689">
    <property type="entry name" value="SAM_RNA_A_N6_MT"/>
    <property type="match status" value="1"/>
</dbReference>
<dbReference type="GO" id="GO:0052908">
    <property type="term" value="F:16S rRNA (adenine(1518)-N(6)/adenine(1519)-N(6))-dimethyltransferase activity"/>
    <property type="evidence" value="ECO:0007669"/>
    <property type="project" value="UniProtKB-EC"/>
</dbReference>
<accession>F9UJ36</accession>
<dbReference type="CDD" id="cd02440">
    <property type="entry name" value="AdoMet_MTases"/>
    <property type="match status" value="1"/>
</dbReference>
<dbReference type="AlphaFoldDB" id="F9UJ36"/>
<feature type="binding site" evidence="7 8">
    <location>
        <position position="18"/>
    </location>
    <ligand>
        <name>S-adenosyl-L-methionine</name>
        <dbReference type="ChEBI" id="CHEBI:59789"/>
    </ligand>
</feature>
<evidence type="ECO:0000256" key="4">
    <source>
        <dbReference type="ARBA" id="ARBA00022679"/>
    </source>
</evidence>
<evidence type="ECO:0000256" key="1">
    <source>
        <dbReference type="ARBA" id="ARBA00022490"/>
    </source>
</evidence>